<gene>
    <name evidence="5" type="ORF">ETAA1_49680</name>
</gene>
<dbReference type="AlphaFoldDB" id="A0A517XZU2"/>
<dbReference type="InterPro" id="IPR013024">
    <property type="entry name" value="GGCT-like"/>
</dbReference>
<reference evidence="5 6" key="1">
    <citation type="submission" date="2019-02" db="EMBL/GenBank/DDBJ databases">
        <title>Deep-cultivation of Planctomycetes and their phenomic and genomic characterization uncovers novel biology.</title>
        <authorList>
            <person name="Wiegand S."/>
            <person name="Jogler M."/>
            <person name="Boedeker C."/>
            <person name="Pinto D."/>
            <person name="Vollmers J."/>
            <person name="Rivas-Marin E."/>
            <person name="Kohn T."/>
            <person name="Peeters S.H."/>
            <person name="Heuer A."/>
            <person name="Rast P."/>
            <person name="Oberbeckmann S."/>
            <person name="Bunk B."/>
            <person name="Jeske O."/>
            <person name="Meyerdierks A."/>
            <person name="Storesund J.E."/>
            <person name="Kallscheuer N."/>
            <person name="Luecker S."/>
            <person name="Lage O.M."/>
            <person name="Pohl T."/>
            <person name="Merkel B.J."/>
            <person name="Hornburger P."/>
            <person name="Mueller R.-W."/>
            <person name="Bruemmer F."/>
            <person name="Labrenz M."/>
            <person name="Spormann A.M."/>
            <person name="Op den Camp H."/>
            <person name="Overmann J."/>
            <person name="Amann R."/>
            <person name="Jetten M.S.M."/>
            <person name="Mascher T."/>
            <person name="Medema M.H."/>
            <person name="Devos D.P."/>
            <person name="Kaster A.-K."/>
            <person name="Ovreas L."/>
            <person name="Rohde M."/>
            <person name="Galperin M.Y."/>
            <person name="Jogler C."/>
        </authorList>
    </citation>
    <scope>NUCLEOTIDE SEQUENCE [LARGE SCALE GENOMIC DNA]</scope>
    <source>
        <strain evidence="5 6">ETA_A1</strain>
    </source>
</reference>
<dbReference type="SUPFAM" id="SSF110857">
    <property type="entry name" value="Gamma-glutamyl cyclotransferase-like"/>
    <property type="match status" value="1"/>
</dbReference>
<dbReference type="InterPro" id="IPR039126">
    <property type="entry name" value="GGACT"/>
</dbReference>
<dbReference type="RefSeq" id="WP_202920381.1">
    <property type="nucleotide sequence ID" value="NZ_CP036273.1"/>
</dbReference>
<dbReference type="CDD" id="cd06661">
    <property type="entry name" value="GGCT_like"/>
    <property type="match status" value="1"/>
</dbReference>
<comment type="similarity">
    <text evidence="1 3">Belongs to the gamma-glutamylcyclotransferase family.</text>
</comment>
<name>A0A517XZU2_9BACT</name>
<dbReference type="EMBL" id="CP036273">
    <property type="protein sequence ID" value="QDU22978.1"/>
    <property type="molecule type" value="Genomic_DNA"/>
</dbReference>
<protein>
    <recommendedName>
        <fullName evidence="3">Gamma-glutamylcyclotransferase family protein</fullName>
    </recommendedName>
</protein>
<feature type="active site" description="Proton acceptor" evidence="2">
    <location>
        <position position="76"/>
    </location>
</feature>
<dbReference type="KEGG" id="uli:ETAA1_49680"/>
<sequence length="118" mass="12619">MPTVLFVYGTLKRGHAAHDLLSGQHFLGPAATAPRYRLVDLGPYPGLVSDAAAGLAVSGELWEVTDAKLKELDFFEGCPTLYWRGAVEVADHAGPVEAYFYARPVPPRAPTGAAWPLG</sequence>
<evidence type="ECO:0000259" key="4">
    <source>
        <dbReference type="Pfam" id="PF06094"/>
    </source>
</evidence>
<accession>A0A517XZU2</accession>
<dbReference type="InterPro" id="IPR036568">
    <property type="entry name" value="GGCT-like_sf"/>
</dbReference>
<dbReference type="Gene3D" id="3.10.490.10">
    <property type="entry name" value="Gamma-glutamyl cyclotransferase-like"/>
    <property type="match status" value="1"/>
</dbReference>
<evidence type="ECO:0000256" key="1">
    <source>
        <dbReference type="ARBA" id="ARBA00008861"/>
    </source>
</evidence>
<dbReference type="PANTHER" id="PTHR12510">
    <property type="entry name" value="TROPONIN C-AKIN-1 PROTEIN"/>
    <property type="match status" value="1"/>
</dbReference>
<evidence type="ECO:0000313" key="5">
    <source>
        <dbReference type="EMBL" id="QDU22978.1"/>
    </source>
</evidence>
<evidence type="ECO:0000256" key="2">
    <source>
        <dbReference type="PIRSR" id="PIRSR639126-1"/>
    </source>
</evidence>
<evidence type="ECO:0000313" key="6">
    <source>
        <dbReference type="Proteomes" id="UP000319576"/>
    </source>
</evidence>
<feature type="domain" description="Gamma-glutamylcyclotransferase AIG2-like" evidence="4">
    <location>
        <begin position="5"/>
        <end position="103"/>
    </location>
</feature>
<dbReference type="InterPro" id="IPR009288">
    <property type="entry name" value="AIG2-like_dom"/>
</dbReference>
<evidence type="ECO:0000256" key="3">
    <source>
        <dbReference type="RuleBase" id="RU367036"/>
    </source>
</evidence>
<dbReference type="GO" id="GO:0061929">
    <property type="term" value="F:gamma-glutamylaminecyclotransferase activity"/>
    <property type="evidence" value="ECO:0007669"/>
    <property type="project" value="InterPro"/>
</dbReference>
<organism evidence="5 6">
    <name type="scientific">Urbifossiella limnaea</name>
    <dbReference type="NCBI Taxonomy" id="2528023"/>
    <lineage>
        <taxon>Bacteria</taxon>
        <taxon>Pseudomonadati</taxon>
        <taxon>Planctomycetota</taxon>
        <taxon>Planctomycetia</taxon>
        <taxon>Gemmatales</taxon>
        <taxon>Gemmataceae</taxon>
        <taxon>Urbifossiella</taxon>
    </lineage>
</organism>
<dbReference type="Proteomes" id="UP000319576">
    <property type="component" value="Chromosome"/>
</dbReference>
<dbReference type="PANTHER" id="PTHR12510:SF4">
    <property type="entry name" value="GAMMA-GLUTAMYLAMINECYCLOTRANSFERASE"/>
    <property type="match status" value="1"/>
</dbReference>
<dbReference type="GO" id="GO:0005829">
    <property type="term" value="C:cytosol"/>
    <property type="evidence" value="ECO:0007669"/>
    <property type="project" value="TreeGrafter"/>
</dbReference>
<proteinExistence type="inferred from homology"/>
<dbReference type="Pfam" id="PF06094">
    <property type="entry name" value="GGACT"/>
    <property type="match status" value="1"/>
</dbReference>
<keyword evidence="6" id="KW-1185">Reference proteome</keyword>